<comment type="caution">
    <text evidence="2">The sequence shown here is derived from an EMBL/GenBank/DDBJ whole genome shotgun (WGS) entry which is preliminary data.</text>
</comment>
<dbReference type="InterPro" id="IPR036390">
    <property type="entry name" value="WH_DNA-bd_sf"/>
</dbReference>
<reference evidence="2" key="2">
    <citation type="submission" date="2020-01" db="EMBL/GenBank/DDBJ databases">
        <authorList>
            <person name="Campanaro S."/>
        </authorList>
    </citation>
    <scope>NUCLEOTIDE SEQUENCE</scope>
    <source>
        <strain evidence="2">AS06rmzACSIP_7</strain>
    </source>
</reference>
<gene>
    <name evidence="2" type="ORF">GXY80_04640</name>
</gene>
<organism evidence="2 3">
    <name type="scientific">Syntrophorhabdus aromaticivorans</name>
    <dbReference type="NCBI Taxonomy" id="328301"/>
    <lineage>
        <taxon>Bacteria</taxon>
        <taxon>Pseudomonadati</taxon>
        <taxon>Thermodesulfobacteriota</taxon>
        <taxon>Syntrophorhabdia</taxon>
        <taxon>Syntrophorhabdales</taxon>
        <taxon>Syntrophorhabdaceae</taxon>
        <taxon>Syntrophorhabdus</taxon>
    </lineage>
</organism>
<evidence type="ECO:0000259" key="1">
    <source>
        <dbReference type="Pfam" id="PF03551"/>
    </source>
</evidence>
<dbReference type="Proteomes" id="UP000777265">
    <property type="component" value="Unassembled WGS sequence"/>
</dbReference>
<proteinExistence type="predicted"/>
<reference evidence="2" key="1">
    <citation type="journal article" date="2020" name="Biotechnol. Biofuels">
        <title>New insights from the biogas microbiome by comprehensive genome-resolved metagenomics of nearly 1600 species originating from multiple anaerobic digesters.</title>
        <authorList>
            <person name="Campanaro S."/>
            <person name="Treu L."/>
            <person name="Rodriguez-R L.M."/>
            <person name="Kovalovszki A."/>
            <person name="Ziels R.M."/>
            <person name="Maus I."/>
            <person name="Zhu X."/>
            <person name="Kougias P.G."/>
            <person name="Basile A."/>
            <person name="Luo G."/>
            <person name="Schluter A."/>
            <person name="Konstantinidis K.T."/>
            <person name="Angelidaki I."/>
        </authorList>
    </citation>
    <scope>NUCLEOTIDE SEQUENCE</scope>
    <source>
        <strain evidence="2">AS06rmzACSIP_7</strain>
    </source>
</reference>
<dbReference type="Pfam" id="PF03551">
    <property type="entry name" value="PadR"/>
    <property type="match status" value="1"/>
</dbReference>
<protein>
    <submittedName>
        <fullName evidence="2">PadR family transcriptional regulator</fullName>
    </submittedName>
</protein>
<dbReference type="InterPro" id="IPR036388">
    <property type="entry name" value="WH-like_DNA-bd_sf"/>
</dbReference>
<dbReference type="EMBL" id="JAAYEE010000081">
    <property type="protein sequence ID" value="NLW34757.1"/>
    <property type="molecule type" value="Genomic_DNA"/>
</dbReference>
<evidence type="ECO:0000313" key="3">
    <source>
        <dbReference type="Proteomes" id="UP000777265"/>
    </source>
</evidence>
<dbReference type="AlphaFoldDB" id="A0A351U3A7"/>
<dbReference type="PANTHER" id="PTHR43252:SF5">
    <property type="entry name" value="TRANSCRIPTIONAL REGULATOR, PADR-LIKE FAMILY"/>
    <property type="match status" value="1"/>
</dbReference>
<dbReference type="SUPFAM" id="SSF46785">
    <property type="entry name" value="Winged helix' DNA-binding domain"/>
    <property type="match status" value="1"/>
</dbReference>
<feature type="domain" description="Transcription regulator PadR N-terminal" evidence="1">
    <location>
        <begin position="22"/>
        <end position="95"/>
    </location>
</feature>
<evidence type="ECO:0000313" key="2">
    <source>
        <dbReference type="EMBL" id="NLW34757.1"/>
    </source>
</evidence>
<name>A0A351U3A7_9BACT</name>
<dbReference type="STRING" id="909663.GCA_000512235_01834"/>
<sequence length="131" mass="14863">MNLIDTNYWKSLINIGLTKLLVLKVLSKGPNHGYGILKELESTTSGCCVPTFGSIYPILKDLTKYGYAEVNEDKQLKGAQKRRVYTLTPLGVEAYKVALEAWRSTIPYIYKAIENNELVFLEDMKTRLLSK</sequence>
<accession>A0A351U3A7</accession>
<dbReference type="InterPro" id="IPR005149">
    <property type="entry name" value="Tscrpt_reg_PadR_N"/>
</dbReference>
<dbReference type="PANTHER" id="PTHR43252">
    <property type="entry name" value="TRANSCRIPTIONAL REGULATOR YQJI"/>
    <property type="match status" value="1"/>
</dbReference>
<dbReference type="Gene3D" id="1.10.10.10">
    <property type="entry name" value="Winged helix-like DNA-binding domain superfamily/Winged helix DNA-binding domain"/>
    <property type="match status" value="1"/>
</dbReference>